<evidence type="ECO:0000256" key="5">
    <source>
        <dbReference type="ARBA" id="ARBA00022697"/>
    </source>
</evidence>
<dbReference type="NCBIfam" id="TIGR01296">
    <property type="entry name" value="asd_B"/>
    <property type="match status" value="1"/>
</dbReference>
<evidence type="ECO:0000256" key="8">
    <source>
        <dbReference type="ARBA" id="ARBA00023002"/>
    </source>
</evidence>
<evidence type="ECO:0000313" key="14">
    <source>
        <dbReference type="EMBL" id="NKC32595.1"/>
    </source>
</evidence>
<keyword evidence="10" id="KW-0486">Methionine biosynthesis</keyword>
<comment type="subunit">
    <text evidence="2">Homodimer.</text>
</comment>
<dbReference type="PANTHER" id="PTHR46278:SF2">
    <property type="entry name" value="ASPARTATE-SEMIALDEHYDE DEHYDROGENASE"/>
    <property type="match status" value="1"/>
</dbReference>
<evidence type="ECO:0000256" key="10">
    <source>
        <dbReference type="ARBA" id="ARBA00023167"/>
    </source>
</evidence>
<keyword evidence="6" id="KW-0521">NADP</keyword>
<gene>
    <name evidence="14" type="ORF">HEQ75_17145</name>
</gene>
<dbReference type="SUPFAM" id="SSF55347">
    <property type="entry name" value="Glyceraldehyde-3-phosphate dehydrogenase-like, C-terminal domain"/>
    <property type="match status" value="1"/>
</dbReference>
<evidence type="ECO:0000256" key="1">
    <source>
        <dbReference type="ARBA" id="ARBA00010584"/>
    </source>
</evidence>
<evidence type="ECO:0000256" key="7">
    <source>
        <dbReference type="ARBA" id="ARBA00022915"/>
    </source>
</evidence>
<dbReference type="Gene3D" id="3.30.360.10">
    <property type="entry name" value="Dihydrodipicolinate Reductase, domain 2"/>
    <property type="match status" value="1"/>
</dbReference>
<name>A0ABX1E7A2_9PROT</name>
<dbReference type="SMART" id="SM00859">
    <property type="entry name" value="Semialdhyde_dh"/>
    <property type="match status" value="1"/>
</dbReference>
<comment type="catalytic activity">
    <reaction evidence="11">
        <text>L-aspartate 4-semialdehyde + phosphate + NADP(+) = 4-phospho-L-aspartate + NADPH + H(+)</text>
        <dbReference type="Rhea" id="RHEA:24284"/>
        <dbReference type="ChEBI" id="CHEBI:15378"/>
        <dbReference type="ChEBI" id="CHEBI:43474"/>
        <dbReference type="ChEBI" id="CHEBI:57535"/>
        <dbReference type="ChEBI" id="CHEBI:57783"/>
        <dbReference type="ChEBI" id="CHEBI:58349"/>
        <dbReference type="ChEBI" id="CHEBI:537519"/>
        <dbReference type="EC" id="1.2.1.11"/>
    </reaction>
</comment>
<keyword evidence="9" id="KW-0457">Lysine biosynthesis</keyword>
<proteinExistence type="inferred from homology"/>
<keyword evidence="4" id="KW-0028">Amino-acid biosynthesis</keyword>
<dbReference type="GO" id="GO:0004073">
    <property type="term" value="F:aspartate-semialdehyde dehydrogenase activity"/>
    <property type="evidence" value="ECO:0007669"/>
    <property type="project" value="UniProtKB-EC"/>
</dbReference>
<evidence type="ECO:0000313" key="15">
    <source>
        <dbReference type="Proteomes" id="UP000787635"/>
    </source>
</evidence>
<organism evidence="14 15">
    <name type="scientific">Falsiroseomonas selenitidurans</name>
    <dbReference type="NCBI Taxonomy" id="2716335"/>
    <lineage>
        <taxon>Bacteria</taxon>
        <taxon>Pseudomonadati</taxon>
        <taxon>Pseudomonadota</taxon>
        <taxon>Alphaproteobacteria</taxon>
        <taxon>Acetobacterales</taxon>
        <taxon>Roseomonadaceae</taxon>
        <taxon>Falsiroseomonas</taxon>
    </lineage>
</organism>
<dbReference type="PIRSF" id="PIRSF000148">
    <property type="entry name" value="ASA_dh"/>
    <property type="match status" value="1"/>
</dbReference>
<dbReference type="EMBL" id="JAAVNE010000029">
    <property type="protein sequence ID" value="NKC32595.1"/>
    <property type="molecule type" value="Genomic_DNA"/>
</dbReference>
<evidence type="ECO:0000256" key="4">
    <source>
        <dbReference type="ARBA" id="ARBA00022605"/>
    </source>
</evidence>
<feature type="domain" description="Semialdehyde dehydrogenase NAD-binding" evidence="13">
    <location>
        <begin position="4"/>
        <end position="120"/>
    </location>
</feature>
<evidence type="ECO:0000256" key="11">
    <source>
        <dbReference type="ARBA" id="ARBA00047891"/>
    </source>
</evidence>
<evidence type="ECO:0000256" key="12">
    <source>
        <dbReference type="NCBIfam" id="TIGR01296"/>
    </source>
</evidence>
<dbReference type="EC" id="1.2.1.11" evidence="3 12"/>
<evidence type="ECO:0000256" key="3">
    <source>
        <dbReference type="ARBA" id="ARBA00013120"/>
    </source>
</evidence>
<accession>A0ABX1E7A2</accession>
<reference evidence="14 15" key="1">
    <citation type="submission" date="2020-03" db="EMBL/GenBank/DDBJ databases">
        <title>Roseomonas selenitidurans sp. nov. isolated from urban soil.</title>
        <authorList>
            <person name="Liu H."/>
        </authorList>
    </citation>
    <scope>NUCLEOTIDE SEQUENCE [LARGE SCALE GENOMIC DNA]</scope>
    <source>
        <strain evidence="14 15">BU-1</strain>
    </source>
</reference>
<evidence type="ECO:0000256" key="9">
    <source>
        <dbReference type="ARBA" id="ARBA00023154"/>
    </source>
</evidence>
<keyword evidence="15" id="KW-1185">Reference proteome</keyword>
<protein>
    <recommendedName>
        <fullName evidence="3 12">Aspartate-semialdehyde dehydrogenase</fullName>
        <ecNumber evidence="3 12">1.2.1.11</ecNumber>
    </recommendedName>
</protein>
<dbReference type="InterPro" id="IPR000534">
    <property type="entry name" value="Semialdehyde_DH_NAD-bd"/>
</dbReference>
<comment type="similarity">
    <text evidence="1">Belongs to the aspartate-semialdehyde dehydrogenase family.</text>
</comment>
<dbReference type="Pfam" id="PF01118">
    <property type="entry name" value="Semialdhyde_dh"/>
    <property type="match status" value="1"/>
</dbReference>
<keyword evidence="5" id="KW-0791">Threonine biosynthesis</keyword>
<dbReference type="Proteomes" id="UP000787635">
    <property type="component" value="Unassembled WGS sequence"/>
</dbReference>
<sequence>MGYRMAVVGATGMVGREILKTVSERGLPVSAMVALSAGRGGGQQVSFGDEQVLTVRALDGFDFMGTQLAFFAAGSAAAQLHAPRAAEAGCTVIETSGAFGMAHDVPMVVPEVNPQALGRMRRRIVAIPHPATIPLLLALQPLHALAKARRAVVSTYESVSALGREAMDELWSQTRAIYVNEAPPAEQFTKQIAFNCIPHVGDFQGDGATGAEAALAAETRKVLSPDIAVLATCVRVPAFIGHAAAVHVAFEEPITEAAARAALREAPGIIVLDRREDGGYATQAEIAGEDAVFVSRLRHDPTVPHGLAFWCVTDNLRKGSALNAVQVAEEMLARRLLGA</sequence>
<dbReference type="Pfam" id="PF02774">
    <property type="entry name" value="Semialdhyde_dhC"/>
    <property type="match status" value="1"/>
</dbReference>
<dbReference type="SUPFAM" id="SSF51735">
    <property type="entry name" value="NAD(P)-binding Rossmann-fold domains"/>
    <property type="match status" value="1"/>
</dbReference>
<comment type="caution">
    <text evidence="14">The sequence shown here is derived from an EMBL/GenBank/DDBJ whole genome shotgun (WGS) entry which is preliminary data.</text>
</comment>
<evidence type="ECO:0000259" key="13">
    <source>
        <dbReference type="SMART" id="SM00859"/>
    </source>
</evidence>
<dbReference type="InterPro" id="IPR036291">
    <property type="entry name" value="NAD(P)-bd_dom_sf"/>
</dbReference>
<dbReference type="InterPro" id="IPR012280">
    <property type="entry name" value="Semialdhyde_DH_dimer_dom"/>
</dbReference>
<dbReference type="Gene3D" id="3.40.50.720">
    <property type="entry name" value="NAD(P)-binding Rossmann-like Domain"/>
    <property type="match status" value="1"/>
</dbReference>
<dbReference type="PANTHER" id="PTHR46278">
    <property type="entry name" value="DEHYDROGENASE, PUTATIVE-RELATED"/>
    <property type="match status" value="1"/>
</dbReference>
<keyword evidence="7" id="KW-0220">Diaminopimelate biosynthesis</keyword>
<keyword evidence="8 14" id="KW-0560">Oxidoreductase</keyword>
<evidence type="ECO:0000256" key="6">
    <source>
        <dbReference type="ARBA" id="ARBA00022857"/>
    </source>
</evidence>
<evidence type="ECO:0000256" key="2">
    <source>
        <dbReference type="ARBA" id="ARBA00011738"/>
    </source>
</evidence>
<dbReference type="NCBIfam" id="NF011456">
    <property type="entry name" value="PRK14874.1"/>
    <property type="match status" value="1"/>
</dbReference>
<dbReference type="RefSeq" id="WP_168032875.1">
    <property type="nucleotide sequence ID" value="NZ_JAAVNE010000029.1"/>
</dbReference>
<dbReference type="InterPro" id="IPR005986">
    <property type="entry name" value="Asp_semialdehyde_DH_beta"/>
</dbReference>